<keyword evidence="3" id="KW-1185">Reference proteome</keyword>
<dbReference type="EMBL" id="MU853401">
    <property type="protein sequence ID" value="KAK4138405.1"/>
    <property type="molecule type" value="Genomic_DNA"/>
</dbReference>
<evidence type="ECO:0000313" key="2">
    <source>
        <dbReference type="EMBL" id="KAK4138405.1"/>
    </source>
</evidence>
<dbReference type="Proteomes" id="UP001304895">
    <property type="component" value="Unassembled WGS sequence"/>
</dbReference>
<protein>
    <submittedName>
        <fullName evidence="2">Uncharacterized protein</fullName>
    </submittedName>
</protein>
<feature type="region of interest" description="Disordered" evidence="1">
    <location>
        <begin position="1"/>
        <end position="23"/>
    </location>
</feature>
<gene>
    <name evidence="2" type="ORF">BT67DRAFT_8416</name>
</gene>
<evidence type="ECO:0000256" key="1">
    <source>
        <dbReference type="SAM" id="MobiDB-lite"/>
    </source>
</evidence>
<evidence type="ECO:0000313" key="3">
    <source>
        <dbReference type="Proteomes" id="UP001304895"/>
    </source>
</evidence>
<sequence length="180" mass="18954">MEAVSLLATSPGSSPPTNQLQFRNGDRWDHLDAHGRPCRPRGCIAGSWPAGAREEASIHIGRPAALAYGHGGWTSAADGWPVAQLRTSPSTLTDRCEMTASKPLPHVLFTGQAAHELPWPADVGNLELQFAAQPAVAGSRVSCRTCGGFRGTPSTVWLCCLRRVSGRRCGATGARASSAV</sequence>
<feature type="compositionally biased region" description="Polar residues" evidence="1">
    <location>
        <begin position="7"/>
        <end position="22"/>
    </location>
</feature>
<reference evidence="2" key="1">
    <citation type="journal article" date="2023" name="Mol. Phylogenet. Evol.">
        <title>Genome-scale phylogeny and comparative genomics of the fungal order Sordariales.</title>
        <authorList>
            <person name="Hensen N."/>
            <person name="Bonometti L."/>
            <person name="Westerberg I."/>
            <person name="Brannstrom I.O."/>
            <person name="Guillou S."/>
            <person name="Cros-Aarteil S."/>
            <person name="Calhoun S."/>
            <person name="Haridas S."/>
            <person name="Kuo A."/>
            <person name="Mondo S."/>
            <person name="Pangilinan J."/>
            <person name="Riley R."/>
            <person name="LaButti K."/>
            <person name="Andreopoulos B."/>
            <person name="Lipzen A."/>
            <person name="Chen C."/>
            <person name="Yan M."/>
            <person name="Daum C."/>
            <person name="Ng V."/>
            <person name="Clum A."/>
            <person name="Steindorff A."/>
            <person name="Ohm R.A."/>
            <person name="Martin F."/>
            <person name="Silar P."/>
            <person name="Natvig D.O."/>
            <person name="Lalanne C."/>
            <person name="Gautier V."/>
            <person name="Ament-Velasquez S.L."/>
            <person name="Kruys A."/>
            <person name="Hutchinson M.I."/>
            <person name="Powell A.J."/>
            <person name="Barry K."/>
            <person name="Miller A.N."/>
            <person name="Grigoriev I.V."/>
            <person name="Debuchy R."/>
            <person name="Gladieux P."/>
            <person name="Hiltunen Thoren M."/>
            <person name="Johannesson H."/>
        </authorList>
    </citation>
    <scope>NUCLEOTIDE SEQUENCE</scope>
    <source>
        <strain evidence="2">CBS 123565</strain>
    </source>
</reference>
<comment type="caution">
    <text evidence="2">The sequence shown here is derived from an EMBL/GenBank/DDBJ whole genome shotgun (WGS) entry which is preliminary data.</text>
</comment>
<name>A0AAN6UTK7_9PEZI</name>
<accession>A0AAN6UTK7</accession>
<proteinExistence type="predicted"/>
<organism evidence="2 3">
    <name type="scientific">Trichocladium antarcticum</name>
    <dbReference type="NCBI Taxonomy" id="1450529"/>
    <lineage>
        <taxon>Eukaryota</taxon>
        <taxon>Fungi</taxon>
        <taxon>Dikarya</taxon>
        <taxon>Ascomycota</taxon>
        <taxon>Pezizomycotina</taxon>
        <taxon>Sordariomycetes</taxon>
        <taxon>Sordariomycetidae</taxon>
        <taxon>Sordariales</taxon>
        <taxon>Chaetomiaceae</taxon>
        <taxon>Trichocladium</taxon>
    </lineage>
</organism>
<dbReference type="AlphaFoldDB" id="A0AAN6UTK7"/>
<reference evidence="2" key="2">
    <citation type="submission" date="2023-05" db="EMBL/GenBank/DDBJ databases">
        <authorList>
            <consortium name="Lawrence Berkeley National Laboratory"/>
            <person name="Steindorff A."/>
            <person name="Hensen N."/>
            <person name="Bonometti L."/>
            <person name="Westerberg I."/>
            <person name="Brannstrom I.O."/>
            <person name="Guillou S."/>
            <person name="Cros-Aarteil S."/>
            <person name="Calhoun S."/>
            <person name="Haridas S."/>
            <person name="Kuo A."/>
            <person name="Mondo S."/>
            <person name="Pangilinan J."/>
            <person name="Riley R."/>
            <person name="Labutti K."/>
            <person name="Andreopoulos B."/>
            <person name="Lipzen A."/>
            <person name="Chen C."/>
            <person name="Yanf M."/>
            <person name="Daum C."/>
            <person name="Ng V."/>
            <person name="Clum A."/>
            <person name="Ohm R."/>
            <person name="Martin F."/>
            <person name="Silar P."/>
            <person name="Natvig D."/>
            <person name="Lalanne C."/>
            <person name="Gautier V."/>
            <person name="Ament-Velasquez S.L."/>
            <person name="Kruys A."/>
            <person name="Hutchinson M.I."/>
            <person name="Powell A.J."/>
            <person name="Barry K."/>
            <person name="Miller A.N."/>
            <person name="Grigoriev I.V."/>
            <person name="Debuchy R."/>
            <person name="Gladieux P."/>
            <person name="Thoren M.H."/>
            <person name="Johannesson H."/>
        </authorList>
    </citation>
    <scope>NUCLEOTIDE SEQUENCE</scope>
    <source>
        <strain evidence="2">CBS 123565</strain>
    </source>
</reference>